<protein>
    <submittedName>
        <fullName evidence="2">Uncharacterized protein</fullName>
    </submittedName>
</protein>
<evidence type="ECO:0000313" key="2">
    <source>
        <dbReference type="EMBL" id="USW51290.1"/>
    </source>
</evidence>
<reference evidence="2" key="1">
    <citation type="submission" date="2022-06" db="EMBL/GenBank/DDBJ databases">
        <title>Complete genome sequences of two strains of the flax pathogen Septoria linicola.</title>
        <authorList>
            <person name="Lapalu N."/>
            <person name="Simon A."/>
            <person name="Demenou B."/>
            <person name="Paumier D."/>
            <person name="Guillot M.-P."/>
            <person name="Gout L."/>
            <person name="Valade R."/>
        </authorList>
    </citation>
    <scope>NUCLEOTIDE SEQUENCE</scope>
    <source>
        <strain evidence="2">SE15195</strain>
    </source>
</reference>
<evidence type="ECO:0000313" key="3">
    <source>
        <dbReference type="Proteomes" id="UP001056384"/>
    </source>
</evidence>
<proteinExistence type="predicted"/>
<feature type="region of interest" description="Disordered" evidence="1">
    <location>
        <begin position="225"/>
        <end position="293"/>
    </location>
</feature>
<name>A0A9Q9ALP8_9PEZI</name>
<dbReference type="OrthoDB" id="3644300at2759"/>
<keyword evidence="3" id="KW-1185">Reference proteome</keyword>
<evidence type="ECO:0000256" key="1">
    <source>
        <dbReference type="SAM" id="MobiDB-lite"/>
    </source>
</evidence>
<dbReference type="Proteomes" id="UP001056384">
    <property type="component" value="Chromosome 3"/>
</dbReference>
<sequence length="430" mass="46268">MENMEAASSVGDAALKRPCSPIDRSVTEPATKRACLSGGDTTCATEPPPKRCLYCDSTEHTWFDCSEYCKNCQTRHAQHRCDKLDVGHYLPGPFSALPSTVSNIAPPENSLEPKKATRELQSAQSAMVIDRQPAKTGPPMDGVSSERLAMIAATPAEESRSFSQGCVPLDGCGPLQSGMNSLPLGSRPSLLSQSPRDSTSSSSSVGSQHSEHLMTLRAKVEATRPSGYAPTVPHPADRLLGFNASSLGPPPPNSTAYGRLNGSLRGGPPPIGPPRRSFAPPAAPRKKQVVDPSARDIPQPVTIQTVLNMTPGAIEHAEKFRQGVRGAQQNVLQYGAENMGIWTDITAHIQQVIQGAVDPNRAKNNGFDDKDVGKALQKINDTLRPLILRDKRTSSILKQKESKNGFTRVMVTGDAMDLDEYKSDVSIKRE</sequence>
<accession>A0A9Q9ALP8</accession>
<feature type="region of interest" description="Disordered" evidence="1">
    <location>
        <begin position="178"/>
        <end position="213"/>
    </location>
</feature>
<feature type="compositionally biased region" description="Low complexity" evidence="1">
    <location>
        <begin position="181"/>
        <end position="208"/>
    </location>
</feature>
<gene>
    <name evidence="2" type="ORF">Slin15195_G046090</name>
</gene>
<organism evidence="2 3">
    <name type="scientific">Septoria linicola</name>
    <dbReference type="NCBI Taxonomy" id="215465"/>
    <lineage>
        <taxon>Eukaryota</taxon>
        <taxon>Fungi</taxon>
        <taxon>Dikarya</taxon>
        <taxon>Ascomycota</taxon>
        <taxon>Pezizomycotina</taxon>
        <taxon>Dothideomycetes</taxon>
        <taxon>Dothideomycetidae</taxon>
        <taxon>Mycosphaerellales</taxon>
        <taxon>Mycosphaerellaceae</taxon>
        <taxon>Septoria</taxon>
    </lineage>
</organism>
<dbReference type="EMBL" id="CP099420">
    <property type="protein sequence ID" value="USW51290.1"/>
    <property type="molecule type" value="Genomic_DNA"/>
</dbReference>
<dbReference type="AlphaFoldDB" id="A0A9Q9ALP8"/>